<feature type="domain" description="Putative regulatory protein FmdB zinc ribbon" evidence="2">
    <location>
        <begin position="1"/>
        <end position="42"/>
    </location>
</feature>
<feature type="compositionally biased region" description="Polar residues" evidence="1">
    <location>
        <begin position="92"/>
        <end position="105"/>
    </location>
</feature>
<evidence type="ECO:0000256" key="1">
    <source>
        <dbReference type="SAM" id="MobiDB-lite"/>
    </source>
</evidence>
<evidence type="ECO:0000259" key="2">
    <source>
        <dbReference type="SMART" id="SM00834"/>
    </source>
</evidence>
<feature type="region of interest" description="Disordered" evidence="1">
    <location>
        <begin position="60"/>
        <end position="105"/>
    </location>
</feature>
<name>A0ABM7UK30_9LEPT</name>
<dbReference type="InterPro" id="IPR013429">
    <property type="entry name" value="Regulatory_FmdB_Zinc_ribbon"/>
</dbReference>
<proteinExistence type="predicted"/>
<dbReference type="EMBL" id="AP025028">
    <property type="protein sequence ID" value="BDA79255.1"/>
    <property type="molecule type" value="Genomic_DNA"/>
</dbReference>
<dbReference type="Proteomes" id="UP000245263">
    <property type="component" value="Chromosome 1"/>
</dbReference>
<evidence type="ECO:0000313" key="4">
    <source>
        <dbReference type="Proteomes" id="UP000245263"/>
    </source>
</evidence>
<dbReference type="PANTHER" id="PTHR34404">
    <property type="entry name" value="REGULATORY PROTEIN, FMDB FAMILY"/>
    <property type="match status" value="1"/>
</dbReference>
<dbReference type="RefSeq" id="WP_109019330.1">
    <property type="nucleotide sequence ID" value="NZ_AP025028.1"/>
</dbReference>
<dbReference type="PANTHER" id="PTHR34404:SF2">
    <property type="entry name" value="CONSERVED SERINE RICH PROTEIN"/>
    <property type="match status" value="1"/>
</dbReference>
<dbReference type="Pfam" id="PF09723">
    <property type="entry name" value="Zn_ribbon_8"/>
    <property type="match status" value="1"/>
</dbReference>
<evidence type="ECO:0000313" key="3">
    <source>
        <dbReference type="EMBL" id="BDA79255.1"/>
    </source>
</evidence>
<feature type="compositionally biased region" description="Low complexity" evidence="1">
    <location>
        <begin position="76"/>
        <end position="91"/>
    </location>
</feature>
<organism evidence="3 4">
    <name type="scientific">Leptospira kobayashii</name>
    <dbReference type="NCBI Taxonomy" id="1917830"/>
    <lineage>
        <taxon>Bacteria</taxon>
        <taxon>Pseudomonadati</taxon>
        <taxon>Spirochaetota</taxon>
        <taxon>Spirochaetia</taxon>
        <taxon>Leptospirales</taxon>
        <taxon>Leptospiraceae</taxon>
        <taxon>Leptospira</taxon>
    </lineage>
</organism>
<keyword evidence="4" id="KW-1185">Reference proteome</keyword>
<protein>
    <recommendedName>
        <fullName evidence="2">Putative regulatory protein FmdB zinc ribbon domain-containing protein</fullName>
    </recommendedName>
</protein>
<accession>A0ABM7UK30</accession>
<dbReference type="SMART" id="SM00834">
    <property type="entry name" value="CxxC_CXXC_SSSS"/>
    <property type="match status" value="1"/>
</dbReference>
<sequence>MATYDYNCKTCGKQFEYVQSMKDDPITKCILCGAETAERMITSTGGIIFKGTGFYVTDYKKESSKRPTESTGPVQAAPSAESAPKSEPSASNPTNTAETKPAATN</sequence>
<dbReference type="NCBIfam" id="TIGR02605">
    <property type="entry name" value="CxxC_CxxC_SSSS"/>
    <property type="match status" value="1"/>
</dbReference>
<reference evidence="3 4" key="1">
    <citation type="submission" date="2021-08" db="EMBL/GenBank/DDBJ databases">
        <title>Complete genome sequence of Leptospira kobayashii strain E30.</title>
        <authorList>
            <person name="Nakao R."/>
            <person name="Nakamura S."/>
            <person name="Masuzawa T."/>
            <person name="Koizumi N."/>
        </authorList>
    </citation>
    <scope>NUCLEOTIDE SEQUENCE [LARGE SCALE GENOMIC DNA]</scope>
    <source>
        <strain evidence="3 4">E30</strain>
    </source>
</reference>
<gene>
    <name evidence="3" type="ORF">LPTSP3_g21850</name>
</gene>